<name>A0ABM7P9J1_9BACT</name>
<reference evidence="1" key="1">
    <citation type="journal article" date="2022" name="Arch. Microbiol.">
        <title>Pseudodesulfovibrio sediminis sp. nov., a mesophilic and neutrophilic sulfate-reducing bacterium isolated from sediment of a brackish lake.</title>
        <authorList>
            <person name="Takahashi A."/>
            <person name="Kojima H."/>
            <person name="Watanabe M."/>
            <person name="Fukui M."/>
        </authorList>
    </citation>
    <scope>NUCLEOTIDE SEQUENCE</scope>
    <source>
        <strain evidence="1">SF6</strain>
    </source>
</reference>
<dbReference type="EMBL" id="AP024485">
    <property type="protein sequence ID" value="BCS89661.1"/>
    <property type="molecule type" value="Genomic_DNA"/>
</dbReference>
<sequence length="120" mass="13591">MANVFVVEKMQQTGMDPIRLRPRCGRRALSKETCLSSIIVKPFAEDSHPGQHPFGRLGSSLEQIRQPVDGPVRFPFPVRAPWAPADTKRVYDQYTSRRCGRERLSTPKPCSLIGDRDKVL</sequence>
<accession>A0ABM7P9J1</accession>
<proteinExistence type="predicted"/>
<organism evidence="1 2">
    <name type="scientific">Pseudodesulfovibrio sediminis</name>
    <dbReference type="NCBI Taxonomy" id="2810563"/>
    <lineage>
        <taxon>Bacteria</taxon>
        <taxon>Pseudomonadati</taxon>
        <taxon>Thermodesulfobacteriota</taxon>
        <taxon>Desulfovibrionia</taxon>
        <taxon>Desulfovibrionales</taxon>
        <taxon>Desulfovibrionaceae</taxon>
    </lineage>
</organism>
<keyword evidence="2" id="KW-1185">Reference proteome</keyword>
<protein>
    <submittedName>
        <fullName evidence="1">Uncharacterized protein</fullName>
    </submittedName>
</protein>
<evidence type="ECO:0000313" key="2">
    <source>
        <dbReference type="Proteomes" id="UP001053296"/>
    </source>
</evidence>
<dbReference type="Proteomes" id="UP001053296">
    <property type="component" value="Chromosome"/>
</dbReference>
<gene>
    <name evidence="1" type="ORF">PSDVSF_29030</name>
</gene>
<evidence type="ECO:0000313" key="1">
    <source>
        <dbReference type="EMBL" id="BCS89661.1"/>
    </source>
</evidence>